<dbReference type="RefSeq" id="WP_069966531.1">
    <property type="nucleotide sequence ID" value="NZ_CM124774.1"/>
</dbReference>
<evidence type="ECO:0000259" key="1">
    <source>
        <dbReference type="PROSITE" id="PS51781"/>
    </source>
</evidence>
<protein>
    <recommendedName>
        <fullName evidence="1">SH3b domain-containing protein</fullName>
    </recommendedName>
</protein>
<dbReference type="EMBL" id="MJGC01000043">
    <property type="protein sequence ID" value="OEJ75913.1"/>
    <property type="molecule type" value="Genomic_DNA"/>
</dbReference>
<name>A0A1E5QNI3_9CYAN</name>
<feature type="domain" description="SH3b" evidence="1">
    <location>
        <begin position="211"/>
        <end position="270"/>
    </location>
</feature>
<dbReference type="Pfam" id="PF08239">
    <property type="entry name" value="SH3_3"/>
    <property type="match status" value="1"/>
</dbReference>
<dbReference type="InterPro" id="IPR036366">
    <property type="entry name" value="PGBDSf"/>
</dbReference>
<dbReference type="SMART" id="SM00287">
    <property type="entry name" value="SH3b"/>
    <property type="match status" value="2"/>
</dbReference>
<dbReference type="InterPro" id="IPR052354">
    <property type="entry name" value="Cell_Wall_Dynamics_Protein"/>
</dbReference>
<dbReference type="STRING" id="1781255.BH720_07365"/>
<gene>
    <name evidence="2" type="ORF">BH720_07365</name>
</gene>
<evidence type="ECO:0000313" key="2">
    <source>
        <dbReference type="EMBL" id="OEJ75913.1"/>
    </source>
</evidence>
<dbReference type="SUPFAM" id="SSF47090">
    <property type="entry name" value="PGBD-like"/>
    <property type="match status" value="1"/>
</dbReference>
<dbReference type="Gene3D" id="1.10.101.10">
    <property type="entry name" value="PGBD-like superfamily/PGBD"/>
    <property type="match status" value="1"/>
</dbReference>
<dbReference type="InterPro" id="IPR036365">
    <property type="entry name" value="PGBD-like_sf"/>
</dbReference>
<dbReference type="PANTHER" id="PTHR34408">
    <property type="entry name" value="FAMILY PROTEIN, PUTATIVE-RELATED"/>
    <property type="match status" value="1"/>
</dbReference>
<dbReference type="AlphaFoldDB" id="A0A1E5QNI3"/>
<proteinExistence type="predicted"/>
<comment type="caution">
    <text evidence="2">The sequence shown here is derived from an EMBL/GenBank/DDBJ whole genome shotgun (WGS) entry which is preliminary data.</text>
</comment>
<reference evidence="2" key="1">
    <citation type="submission" date="2016-09" db="EMBL/GenBank/DDBJ databases">
        <title>Draft genome of thermotolerant cyanobacterium Desertifilum sp. strain IPPAS B-1220.</title>
        <authorList>
            <person name="Sinetova M.A."/>
            <person name="Bolakhan K."/>
            <person name="Zayadan B.K."/>
            <person name="Mironov K.S."/>
            <person name="Ustinova V."/>
            <person name="Kupriyanova E.V."/>
            <person name="Sidorov R.A."/>
            <person name="Skrypnik A.N."/>
            <person name="Gogoleva N.E."/>
            <person name="Gogolev Y.V."/>
            <person name="Los D.A."/>
        </authorList>
    </citation>
    <scope>NUCLEOTIDE SEQUENCE [LARGE SCALE GENOMIC DNA]</scope>
    <source>
        <strain evidence="2">IPPAS B-1220</strain>
    </source>
</reference>
<sequence>MENLALLHSYIAHEDPNPAPQLRSHYRFSLKICNSAWIGVASAIVALSILSISSQALAYVRYGSSGATVTTIQSTLRNLGYGVGVDGVFGPQTENAVIAFQRSRGLLADGIVGPATAGAMGVTLPGGGGGGGGGGPATGSVRVSTNGSPLNIRSGPGAGYSWIGSLSNGSTAGITGRVSGGWYELSSGGWVAGNWVVGAGGGGGGGGGGGAGAITVATNGSALNIRSGPGAGYGVLGALSNGSTAGITGRVSNGWYELSSGGWVSGAWIY</sequence>
<dbReference type="PANTHER" id="PTHR34408:SF1">
    <property type="entry name" value="GLYCOSYL HYDROLASE FAMILY 19 DOMAIN-CONTAINING PROTEIN HI_1415"/>
    <property type="match status" value="1"/>
</dbReference>
<accession>A0A1E5QNI3</accession>
<dbReference type="Pfam" id="PF01471">
    <property type="entry name" value="PG_binding_1"/>
    <property type="match status" value="1"/>
</dbReference>
<dbReference type="OrthoDB" id="9785345at2"/>
<organism evidence="2">
    <name type="scientific">Desertifilum tharense IPPAS B-1220</name>
    <dbReference type="NCBI Taxonomy" id="1781255"/>
    <lineage>
        <taxon>Bacteria</taxon>
        <taxon>Bacillati</taxon>
        <taxon>Cyanobacteriota</taxon>
        <taxon>Cyanophyceae</taxon>
        <taxon>Desertifilales</taxon>
        <taxon>Desertifilaceae</taxon>
        <taxon>Desertifilum</taxon>
    </lineage>
</organism>
<dbReference type="InterPro" id="IPR002477">
    <property type="entry name" value="Peptidoglycan-bd-like"/>
</dbReference>
<dbReference type="PROSITE" id="PS51781">
    <property type="entry name" value="SH3B"/>
    <property type="match status" value="1"/>
</dbReference>
<dbReference type="InterPro" id="IPR003646">
    <property type="entry name" value="SH3-like_bac-type"/>
</dbReference>
<dbReference type="Gene3D" id="2.30.30.40">
    <property type="entry name" value="SH3 Domains"/>
    <property type="match status" value="2"/>
</dbReference>